<dbReference type="AlphaFoldDB" id="A0A6A4I2G9"/>
<keyword evidence="4" id="KW-1185">Reference proteome</keyword>
<evidence type="ECO:0000313" key="4">
    <source>
        <dbReference type="Proteomes" id="UP000799118"/>
    </source>
</evidence>
<feature type="region of interest" description="Disordered" evidence="1">
    <location>
        <begin position="155"/>
        <end position="185"/>
    </location>
</feature>
<feature type="compositionally biased region" description="Basic and acidic residues" evidence="1">
    <location>
        <begin position="210"/>
        <end position="225"/>
    </location>
</feature>
<evidence type="ECO:0000256" key="2">
    <source>
        <dbReference type="SAM" id="Phobius"/>
    </source>
</evidence>
<keyword evidence="2" id="KW-1133">Transmembrane helix</keyword>
<proteinExistence type="predicted"/>
<organism evidence="3 4">
    <name type="scientific">Gymnopus androsaceus JB14</name>
    <dbReference type="NCBI Taxonomy" id="1447944"/>
    <lineage>
        <taxon>Eukaryota</taxon>
        <taxon>Fungi</taxon>
        <taxon>Dikarya</taxon>
        <taxon>Basidiomycota</taxon>
        <taxon>Agaricomycotina</taxon>
        <taxon>Agaricomycetes</taxon>
        <taxon>Agaricomycetidae</taxon>
        <taxon>Agaricales</taxon>
        <taxon>Marasmiineae</taxon>
        <taxon>Omphalotaceae</taxon>
        <taxon>Gymnopus</taxon>
    </lineage>
</organism>
<feature type="transmembrane region" description="Helical" evidence="2">
    <location>
        <begin position="47"/>
        <end position="67"/>
    </location>
</feature>
<reference evidence="3" key="1">
    <citation type="journal article" date="2019" name="Environ. Microbiol.">
        <title>Fungal ecological strategies reflected in gene transcription - a case study of two litter decomposers.</title>
        <authorList>
            <person name="Barbi F."/>
            <person name="Kohler A."/>
            <person name="Barry K."/>
            <person name="Baskaran P."/>
            <person name="Daum C."/>
            <person name="Fauchery L."/>
            <person name="Ihrmark K."/>
            <person name="Kuo A."/>
            <person name="LaButti K."/>
            <person name="Lipzen A."/>
            <person name="Morin E."/>
            <person name="Grigoriev I.V."/>
            <person name="Henrissat B."/>
            <person name="Lindahl B."/>
            <person name="Martin F."/>
        </authorList>
    </citation>
    <scope>NUCLEOTIDE SEQUENCE</scope>
    <source>
        <strain evidence="3">JB14</strain>
    </source>
</reference>
<accession>A0A6A4I2G9</accession>
<feature type="region of interest" description="Disordered" evidence="1">
    <location>
        <begin position="203"/>
        <end position="233"/>
    </location>
</feature>
<evidence type="ECO:0000313" key="3">
    <source>
        <dbReference type="EMBL" id="KAE9404939.1"/>
    </source>
</evidence>
<dbReference type="OrthoDB" id="2891248at2759"/>
<keyword evidence="2" id="KW-0472">Membrane</keyword>
<protein>
    <submittedName>
        <fullName evidence="3">Uncharacterized protein</fullName>
    </submittedName>
</protein>
<feature type="compositionally biased region" description="Low complexity" evidence="1">
    <location>
        <begin position="158"/>
        <end position="169"/>
    </location>
</feature>
<name>A0A6A4I2G9_9AGAR</name>
<feature type="region of interest" description="Disordered" evidence="1">
    <location>
        <begin position="1"/>
        <end position="35"/>
    </location>
</feature>
<dbReference type="EMBL" id="ML769412">
    <property type="protein sequence ID" value="KAE9404939.1"/>
    <property type="molecule type" value="Genomic_DNA"/>
</dbReference>
<feature type="region of interest" description="Disordered" evidence="1">
    <location>
        <begin position="81"/>
        <end position="100"/>
    </location>
</feature>
<keyword evidence="2" id="KW-0812">Transmembrane</keyword>
<gene>
    <name evidence="3" type="ORF">BT96DRAFT_988783</name>
</gene>
<sequence>MALGFTSSSSTSATQTSSTSTSSSSATSTSSSSQSTGASFSSKGAEYFFGFLVTFVVLLSLFVCCGLSSRRRLQQRRGLLNGWNQSDSGEWRQSEPPPIYEPRFAKGGSDNLWLSIQASACPSPIQLPRTTPPLIRRPSPNPQAIHGLSLPTWMATHSINNPSSNNDIPGSEKEPKEHAADSKANAATAMQVAVIIAMPCRPRTRTRTGRVSDRNSDVTETKVDMGDYDQDDPPRYLEIGVIHEVWDSSIRIPKGESS</sequence>
<evidence type="ECO:0000256" key="1">
    <source>
        <dbReference type="SAM" id="MobiDB-lite"/>
    </source>
</evidence>
<feature type="compositionally biased region" description="Basic and acidic residues" evidence="1">
    <location>
        <begin position="170"/>
        <end position="181"/>
    </location>
</feature>
<dbReference type="Proteomes" id="UP000799118">
    <property type="component" value="Unassembled WGS sequence"/>
</dbReference>